<dbReference type="RefSeq" id="WP_145090867.1">
    <property type="nucleotide sequence ID" value="NZ_CP036348.1"/>
</dbReference>
<dbReference type="AlphaFoldDB" id="A0A518JNP5"/>
<evidence type="ECO:0000313" key="2">
    <source>
        <dbReference type="Proteomes" id="UP000315082"/>
    </source>
</evidence>
<dbReference type="Proteomes" id="UP000315082">
    <property type="component" value="Chromosome"/>
</dbReference>
<sequence length="169" mass="19024">MRFTLAHCLTAILILAVGMGLYANHIRHQREVHSLRQSINDSRGILHTIEYGHANLQLIVLNPDVWNDRDCSKFLKHELAVAILEHWREQDAIDHIVGTPGYALDFASDALSFFNCKSAHDFAKICRNQLSVYPSDELWHSVAMLSDAELASLDTFIRAATSLQSKAGR</sequence>
<gene>
    <name evidence="1" type="ORF">Poly24_08590</name>
</gene>
<reference evidence="1 2" key="1">
    <citation type="submission" date="2019-02" db="EMBL/GenBank/DDBJ databases">
        <title>Deep-cultivation of Planctomycetes and their phenomic and genomic characterization uncovers novel biology.</title>
        <authorList>
            <person name="Wiegand S."/>
            <person name="Jogler M."/>
            <person name="Boedeker C."/>
            <person name="Pinto D."/>
            <person name="Vollmers J."/>
            <person name="Rivas-Marin E."/>
            <person name="Kohn T."/>
            <person name="Peeters S.H."/>
            <person name="Heuer A."/>
            <person name="Rast P."/>
            <person name="Oberbeckmann S."/>
            <person name="Bunk B."/>
            <person name="Jeske O."/>
            <person name="Meyerdierks A."/>
            <person name="Storesund J.E."/>
            <person name="Kallscheuer N."/>
            <person name="Luecker S."/>
            <person name="Lage O.M."/>
            <person name="Pohl T."/>
            <person name="Merkel B.J."/>
            <person name="Hornburger P."/>
            <person name="Mueller R.-W."/>
            <person name="Bruemmer F."/>
            <person name="Labrenz M."/>
            <person name="Spormann A.M."/>
            <person name="Op den Camp H."/>
            <person name="Overmann J."/>
            <person name="Amann R."/>
            <person name="Jetten M.S.M."/>
            <person name="Mascher T."/>
            <person name="Medema M.H."/>
            <person name="Devos D.P."/>
            <person name="Kaster A.-K."/>
            <person name="Ovreas L."/>
            <person name="Rohde M."/>
            <person name="Galperin M.Y."/>
            <person name="Jogler C."/>
        </authorList>
    </citation>
    <scope>NUCLEOTIDE SEQUENCE [LARGE SCALE GENOMIC DNA]</scope>
    <source>
        <strain evidence="1 2">Poly24</strain>
    </source>
</reference>
<accession>A0A518JNP5</accession>
<name>A0A518JNP5_9BACT</name>
<proteinExistence type="predicted"/>
<evidence type="ECO:0000313" key="1">
    <source>
        <dbReference type="EMBL" id="QDV67167.1"/>
    </source>
</evidence>
<dbReference type="KEGG" id="rcf:Poly24_08590"/>
<organism evidence="1 2">
    <name type="scientific">Rosistilla carotiformis</name>
    <dbReference type="NCBI Taxonomy" id="2528017"/>
    <lineage>
        <taxon>Bacteria</taxon>
        <taxon>Pseudomonadati</taxon>
        <taxon>Planctomycetota</taxon>
        <taxon>Planctomycetia</taxon>
        <taxon>Pirellulales</taxon>
        <taxon>Pirellulaceae</taxon>
        <taxon>Rosistilla</taxon>
    </lineage>
</organism>
<keyword evidence="2" id="KW-1185">Reference proteome</keyword>
<dbReference type="EMBL" id="CP036348">
    <property type="protein sequence ID" value="QDV67167.1"/>
    <property type="molecule type" value="Genomic_DNA"/>
</dbReference>
<protein>
    <submittedName>
        <fullName evidence="1">Uncharacterized protein</fullName>
    </submittedName>
</protein>
<dbReference type="OrthoDB" id="295678at2"/>